<feature type="domain" description="Neurotransmitter-gated ion-channel ligand-binding" evidence="3">
    <location>
        <begin position="20"/>
        <end position="76"/>
    </location>
</feature>
<keyword evidence="5" id="KW-1185">Reference proteome</keyword>
<dbReference type="AlphaFoldDB" id="A0A8X6Y2J5"/>
<accession>A0A8X6Y2J5</accession>
<evidence type="ECO:0000259" key="3">
    <source>
        <dbReference type="Pfam" id="PF02931"/>
    </source>
</evidence>
<dbReference type="GO" id="GO:0005230">
    <property type="term" value="F:extracellular ligand-gated monoatomic ion channel activity"/>
    <property type="evidence" value="ECO:0007669"/>
    <property type="project" value="InterPro"/>
</dbReference>
<dbReference type="PROSITE" id="PS00236">
    <property type="entry name" value="NEUROTR_ION_CHANNEL"/>
    <property type="match status" value="1"/>
</dbReference>
<sequence length="106" mass="12325">MFKAAETKNTFNSRENILDIVNGTVVFAQRYSFTVGCKMHFQDYPFDTQRCEFPISLMDSIRTNISIRWLTPTVMAKGRALHLADDFKPLQFFLKKPLTVETKSRI</sequence>
<dbReference type="EMBL" id="BMAV01015129">
    <property type="protein sequence ID" value="GFY64197.1"/>
    <property type="molecule type" value="Genomic_DNA"/>
</dbReference>
<reference evidence="4" key="1">
    <citation type="submission" date="2020-08" db="EMBL/GenBank/DDBJ databases">
        <title>Multicomponent nature underlies the extraordinary mechanical properties of spider dragline silk.</title>
        <authorList>
            <person name="Kono N."/>
            <person name="Nakamura H."/>
            <person name="Mori M."/>
            <person name="Yoshida Y."/>
            <person name="Ohtoshi R."/>
            <person name="Malay A.D."/>
            <person name="Moran D.A.P."/>
            <person name="Tomita M."/>
            <person name="Numata K."/>
            <person name="Arakawa K."/>
        </authorList>
    </citation>
    <scope>NUCLEOTIDE SEQUENCE</scope>
</reference>
<dbReference type="OrthoDB" id="6434302at2759"/>
<protein>
    <recommendedName>
        <fullName evidence="3">Neurotransmitter-gated ion-channel ligand-binding domain-containing protein</fullName>
    </recommendedName>
</protein>
<comment type="caution">
    <text evidence="4">The sequence shown here is derived from an EMBL/GenBank/DDBJ whole genome shotgun (WGS) entry which is preliminary data.</text>
</comment>
<dbReference type="Pfam" id="PF02931">
    <property type="entry name" value="Neur_chan_LBD"/>
    <property type="match status" value="1"/>
</dbReference>
<dbReference type="GO" id="GO:0016020">
    <property type="term" value="C:membrane"/>
    <property type="evidence" value="ECO:0007669"/>
    <property type="project" value="UniProtKB-SubCell"/>
</dbReference>
<dbReference type="SUPFAM" id="SSF63712">
    <property type="entry name" value="Nicotinic receptor ligand binding domain-like"/>
    <property type="match status" value="1"/>
</dbReference>
<keyword evidence="2" id="KW-0472">Membrane</keyword>
<dbReference type="InterPro" id="IPR006202">
    <property type="entry name" value="Neur_chan_lig-bd"/>
</dbReference>
<evidence type="ECO:0000256" key="1">
    <source>
        <dbReference type="ARBA" id="ARBA00004370"/>
    </source>
</evidence>
<evidence type="ECO:0000313" key="4">
    <source>
        <dbReference type="EMBL" id="GFY64197.1"/>
    </source>
</evidence>
<proteinExistence type="predicted"/>
<dbReference type="Gene3D" id="2.70.170.10">
    <property type="entry name" value="Neurotransmitter-gated ion-channel ligand-binding domain"/>
    <property type="match status" value="1"/>
</dbReference>
<dbReference type="InterPro" id="IPR036734">
    <property type="entry name" value="Neur_chan_lig-bd_sf"/>
</dbReference>
<organism evidence="4 5">
    <name type="scientific">Trichonephila inaurata madagascariensis</name>
    <dbReference type="NCBI Taxonomy" id="2747483"/>
    <lineage>
        <taxon>Eukaryota</taxon>
        <taxon>Metazoa</taxon>
        <taxon>Ecdysozoa</taxon>
        <taxon>Arthropoda</taxon>
        <taxon>Chelicerata</taxon>
        <taxon>Arachnida</taxon>
        <taxon>Araneae</taxon>
        <taxon>Araneomorphae</taxon>
        <taxon>Entelegynae</taxon>
        <taxon>Araneoidea</taxon>
        <taxon>Nephilidae</taxon>
        <taxon>Trichonephila</taxon>
        <taxon>Trichonephila inaurata</taxon>
    </lineage>
</organism>
<name>A0A8X6Y2J5_9ARAC</name>
<comment type="subcellular location">
    <subcellularLocation>
        <location evidence="1">Membrane</location>
    </subcellularLocation>
</comment>
<evidence type="ECO:0000256" key="2">
    <source>
        <dbReference type="ARBA" id="ARBA00023136"/>
    </source>
</evidence>
<dbReference type="InterPro" id="IPR018000">
    <property type="entry name" value="Neurotransmitter_ion_chnl_CS"/>
</dbReference>
<dbReference type="Proteomes" id="UP000886998">
    <property type="component" value="Unassembled WGS sequence"/>
</dbReference>
<evidence type="ECO:0000313" key="5">
    <source>
        <dbReference type="Proteomes" id="UP000886998"/>
    </source>
</evidence>
<gene>
    <name evidence="4" type="primary">AVEN_166878_1</name>
    <name evidence="4" type="ORF">TNIN_126041</name>
</gene>